<dbReference type="AlphaFoldDB" id="A0A644YR15"/>
<gene>
    <name evidence="2" type="ORF">SDC9_75070</name>
</gene>
<dbReference type="EMBL" id="VSSQ01005282">
    <property type="protein sequence ID" value="MPM28544.1"/>
    <property type="molecule type" value="Genomic_DNA"/>
</dbReference>
<accession>A0A644YR15</accession>
<dbReference type="PANTHER" id="PTHR40446:SF2">
    <property type="entry name" value="N-ACETYLGLUCOSAMINE-1-PHOSPHODIESTER ALPHA-N-ACETYLGLUCOSAMINIDASE"/>
    <property type="match status" value="1"/>
</dbReference>
<reference evidence="2" key="1">
    <citation type="submission" date="2019-08" db="EMBL/GenBank/DDBJ databases">
        <authorList>
            <person name="Kucharzyk K."/>
            <person name="Murdoch R.W."/>
            <person name="Higgins S."/>
            <person name="Loffler F."/>
        </authorList>
    </citation>
    <scope>NUCLEOTIDE SEQUENCE</scope>
</reference>
<name>A0A644YR15_9ZZZZ</name>
<organism evidence="2">
    <name type="scientific">bioreactor metagenome</name>
    <dbReference type="NCBI Taxonomy" id="1076179"/>
    <lineage>
        <taxon>unclassified sequences</taxon>
        <taxon>metagenomes</taxon>
        <taxon>ecological metagenomes</taxon>
    </lineage>
</organism>
<sequence>MNYFSVKTLLKAQFISVLALFLMDSGPGNLYGKGNRPIQVVSESPDSVTLVNAQWSNETLGQGLTLRQYHFDNQELFKSNQYISIIEIEAGKGRQVEIVPSPVLIGTSVLAQQHNASAAINGSFFKFNYEHNTIDYNSVDYIRKEGKRLAPNTYTLSNRSMHQKGAIAIYDGELFILYADVLKDWERYIQAHEIITTGPPLRIDGRDLPLENSSFYTTRHPRTAIAKMKNGNILFSTVDGRAASSNGMSLEELQKTLRWLGADYIINLDGGGSTTMYVNGKGVVNHPTDNKLFDNNGERKVANIIIVK</sequence>
<protein>
    <recommendedName>
        <fullName evidence="1">Phosphodiester glycosidase domain-containing protein</fullName>
    </recommendedName>
</protein>
<feature type="domain" description="Phosphodiester glycosidase" evidence="1">
    <location>
        <begin position="115"/>
        <end position="307"/>
    </location>
</feature>
<evidence type="ECO:0000313" key="2">
    <source>
        <dbReference type="EMBL" id="MPM28544.1"/>
    </source>
</evidence>
<dbReference type="InterPro" id="IPR018711">
    <property type="entry name" value="NAGPA"/>
</dbReference>
<proteinExistence type="predicted"/>
<dbReference type="Pfam" id="PF09992">
    <property type="entry name" value="NAGPA"/>
    <property type="match status" value="1"/>
</dbReference>
<dbReference type="PANTHER" id="PTHR40446">
    <property type="entry name" value="N-ACETYLGLUCOSAMINE-1-PHOSPHODIESTER ALPHA-N-ACETYLGLUCOSAMINIDASE"/>
    <property type="match status" value="1"/>
</dbReference>
<comment type="caution">
    <text evidence="2">The sequence shown here is derived from an EMBL/GenBank/DDBJ whole genome shotgun (WGS) entry which is preliminary data.</text>
</comment>
<evidence type="ECO:0000259" key="1">
    <source>
        <dbReference type="Pfam" id="PF09992"/>
    </source>
</evidence>